<dbReference type="AlphaFoldDB" id="A0A2T5PF64"/>
<accession>A0A2T5PF64</accession>
<dbReference type="Pfam" id="PF00497">
    <property type="entry name" value="SBP_bac_3"/>
    <property type="match status" value="1"/>
</dbReference>
<protein>
    <submittedName>
        <fullName evidence="5">Amino acid ABC transporter substrate-binding protein</fullName>
    </submittedName>
</protein>
<feature type="domain" description="Solute-binding protein family 3/N-terminal" evidence="4">
    <location>
        <begin position="20"/>
        <end position="241"/>
    </location>
</feature>
<dbReference type="RefSeq" id="WP_108104624.1">
    <property type="nucleotide sequence ID" value="NZ_QASN01000002.1"/>
</dbReference>
<dbReference type="EMBL" id="QASN01000002">
    <property type="protein sequence ID" value="PTU76367.1"/>
    <property type="molecule type" value="Genomic_DNA"/>
</dbReference>
<name>A0A2T5PF64_9PSED</name>
<evidence type="ECO:0000256" key="3">
    <source>
        <dbReference type="SAM" id="SignalP"/>
    </source>
</evidence>
<evidence type="ECO:0000259" key="4">
    <source>
        <dbReference type="SMART" id="SM00062"/>
    </source>
</evidence>
<dbReference type="PANTHER" id="PTHR35936">
    <property type="entry name" value="MEMBRANE-BOUND LYTIC MUREIN TRANSGLYCOSYLASE F"/>
    <property type="match status" value="1"/>
</dbReference>
<comment type="similarity">
    <text evidence="1">Belongs to the bacterial solute-binding protein 3 family.</text>
</comment>
<keyword evidence="2 3" id="KW-0732">Signal</keyword>
<dbReference type="SMART" id="SM00062">
    <property type="entry name" value="PBPb"/>
    <property type="match status" value="1"/>
</dbReference>
<dbReference type="Gene3D" id="3.40.190.10">
    <property type="entry name" value="Periplasmic binding protein-like II"/>
    <property type="match status" value="2"/>
</dbReference>
<dbReference type="PANTHER" id="PTHR35936:SF35">
    <property type="entry name" value="L-CYSTINE-BINDING PROTEIN TCYJ"/>
    <property type="match status" value="1"/>
</dbReference>
<dbReference type="InterPro" id="IPR001638">
    <property type="entry name" value="Solute-binding_3/MltF_N"/>
</dbReference>
<dbReference type="OrthoDB" id="9768183at2"/>
<feature type="signal peptide" evidence="3">
    <location>
        <begin position="1"/>
        <end position="18"/>
    </location>
</feature>
<gene>
    <name evidence="5" type="ORF">DBO85_01625</name>
</gene>
<reference evidence="5 6" key="1">
    <citation type="submission" date="2018-04" db="EMBL/GenBank/DDBJ databases">
        <title>Pseudomonas sp. nov., isolated from mangrove soil.</title>
        <authorList>
            <person name="Chen C."/>
        </authorList>
    </citation>
    <scope>NUCLEOTIDE SEQUENCE [LARGE SCALE GENOMIC DNA]</scope>
    <source>
        <strain evidence="5 6">TC-11</strain>
    </source>
</reference>
<comment type="caution">
    <text evidence="5">The sequence shown here is derived from an EMBL/GenBank/DDBJ whole genome shotgun (WGS) entry which is preliminary data.</text>
</comment>
<sequence length="241" mass="27306">MRPFLLCCLLLLTLPATAEQWRVVGDEQFAPYSFVAADDDTPRGLDVELVAAVLDEAGISYRLRLYPWQRVKRMLGRGEAEMAFQFAGTPERHAEYRLVGPIRTGSTVFITSTRTAIKEWQEFEDLSPYVIGQVRGYAYEDAFDHADLARDSSAQNPRQLVSMLLAGRIDIIVGDHNQLIYFIREQRAEERVRVLAKPLVQMPRYVAFAKADVARAEQFSAALLRLQQSGALEPIFGRWAP</sequence>
<keyword evidence="6" id="KW-1185">Reference proteome</keyword>
<proteinExistence type="inferred from homology"/>
<evidence type="ECO:0000256" key="2">
    <source>
        <dbReference type="ARBA" id="ARBA00022729"/>
    </source>
</evidence>
<dbReference type="SUPFAM" id="SSF53850">
    <property type="entry name" value="Periplasmic binding protein-like II"/>
    <property type="match status" value="1"/>
</dbReference>
<evidence type="ECO:0000256" key="1">
    <source>
        <dbReference type="ARBA" id="ARBA00010333"/>
    </source>
</evidence>
<evidence type="ECO:0000313" key="6">
    <source>
        <dbReference type="Proteomes" id="UP000244064"/>
    </source>
</evidence>
<organism evidence="5 6">
    <name type="scientific">Pseudomonas mangrovi</name>
    <dbReference type="NCBI Taxonomy" id="2161748"/>
    <lineage>
        <taxon>Bacteria</taxon>
        <taxon>Pseudomonadati</taxon>
        <taxon>Pseudomonadota</taxon>
        <taxon>Gammaproteobacteria</taxon>
        <taxon>Pseudomonadales</taxon>
        <taxon>Pseudomonadaceae</taxon>
        <taxon>Pseudomonas</taxon>
    </lineage>
</organism>
<feature type="chain" id="PRO_5015753982" evidence="3">
    <location>
        <begin position="19"/>
        <end position="241"/>
    </location>
</feature>
<dbReference type="Proteomes" id="UP000244064">
    <property type="component" value="Unassembled WGS sequence"/>
</dbReference>
<evidence type="ECO:0000313" key="5">
    <source>
        <dbReference type="EMBL" id="PTU76367.1"/>
    </source>
</evidence>